<accession>A0A4Z2FKV4</accession>
<feature type="region of interest" description="Disordered" evidence="1">
    <location>
        <begin position="26"/>
        <end position="55"/>
    </location>
</feature>
<gene>
    <name evidence="2" type="ORF">EYF80_048311</name>
</gene>
<organism evidence="2 3">
    <name type="scientific">Liparis tanakae</name>
    <name type="common">Tanaka's snailfish</name>
    <dbReference type="NCBI Taxonomy" id="230148"/>
    <lineage>
        <taxon>Eukaryota</taxon>
        <taxon>Metazoa</taxon>
        <taxon>Chordata</taxon>
        <taxon>Craniata</taxon>
        <taxon>Vertebrata</taxon>
        <taxon>Euteleostomi</taxon>
        <taxon>Actinopterygii</taxon>
        <taxon>Neopterygii</taxon>
        <taxon>Teleostei</taxon>
        <taxon>Neoteleostei</taxon>
        <taxon>Acanthomorphata</taxon>
        <taxon>Eupercaria</taxon>
        <taxon>Perciformes</taxon>
        <taxon>Cottioidei</taxon>
        <taxon>Cottales</taxon>
        <taxon>Liparidae</taxon>
        <taxon>Liparis</taxon>
    </lineage>
</organism>
<sequence length="100" mass="10710">MRQLTVLVRFGVAWSADVRVHRRAAPRAGALESGGSQAEKPPPAAGGFEFTSPKSAIQPVPECHETHAQTLLQPVQMGNTTMHLQNTTRLTLRSVGLALA</sequence>
<reference evidence="2 3" key="1">
    <citation type="submission" date="2019-03" db="EMBL/GenBank/DDBJ databases">
        <title>First draft genome of Liparis tanakae, snailfish: a comprehensive survey of snailfish specific genes.</title>
        <authorList>
            <person name="Kim W."/>
            <person name="Song I."/>
            <person name="Jeong J.-H."/>
            <person name="Kim D."/>
            <person name="Kim S."/>
            <person name="Ryu S."/>
            <person name="Song J.Y."/>
            <person name="Lee S.K."/>
        </authorList>
    </citation>
    <scope>NUCLEOTIDE SEQUENCE [LARGE SCALE GENOMIC DNA]</scope>
    <source>
        <tissue evidence="2">Muscle</tissue>
    </source>
</reference>
<evidence type="ECO:0000256" key="1">
    <source>
        <dbReference type="SAM" id="MobiDB-lite"/>
    </source>
</evidence>
<proteinExistence type="predicted"/>
<dbReference type="Proteomes" id="UP000314294">
    <property type="component" value="Unassembled WGS sequence"/>
</dbReference>
<evidence type="ECO:0000313" key="2">
    <source>
        <dbReference type="EMBL" id="TNN41530.1"/>
    </source>
</evidence>
<dbReference type="EMBL" id="SRLO01001101">
    <property type="protein sequence ID" value="TNN41530.1"/>
    <property type="molecule type" value="Genomic_DNA"/>
</dbReference>
<name>A0A4Z2FKV4_9TELE</name>
<keyword evidence="3" id="KW-1185">Reference proteome</keyword>
<evidence type="ECO:0000313" key="3">
    <source>
        <dbReference type="Proteomes" id="UP000314294"/>
    </source>
</evidence>
<protein>
    <submittedName>
        <fullName evidence="2">Uncharacterized protein</fullName>
    </submittedName>
</protein>
<dbReference type="AlphaFoldDB" id="A0A4Z2FKV4"/>
<comment type="caution">
    <text evidence="2">The sequence shown here is derived from an EMBL/GenBank/DDBJ whole genome shotgun (WGS) entry which is preliminary data.</text>
</comment>